<gene>
    <name evidence="2" type="ORF">HNQ38_002438</name>
</gene>
<dbReference type="InterPro" id="IPR036709">
    <property type="entry name" value="Autotransporte_beta_dom_sf"/>
</dbReference>
<dbReference type="SMART" id="SM00869">
    <property type="entry name" value="Autotransporter"/>
    <property type="match status" value="1"/>
</dbReference>
<evidence type="ECO:0000313" key="2">
    <source>
        <dbReference type="EMBL" id="MBB5144327.1"/>
    </source>
</evidence>
<feature type="domain" description="Autotransporter" evidence="1">
    <location>
        <begin position="912"/>
        <end position="1194"/>
    </location>
</feature>
<protein>
    <recommendedName>
        <fullName evidence="1">Autotransporter domain-containing protein</fullName>
    </recommendedName>
</protein>
<evidence type="ECO:0000313" key="3">
    <source>
        <dbReference type="Proteomes" id="UP000539075"/>
    </source>
</evidence>
<name>A0A7W8C4K4_9BACT</name>
<dbReference type="InterPro" id="IPR005546">
    <property type="entry name" value="Autotransporte_beta"/>
</dbReference>
<dbReference type="SUPFAM" id="SSF103515">
    <property type="entry name" value="Autotransporter"/>
    <property type="match status" value="1"/>
</dbReference>
<dbReference type="RefSeq" id="WP_183721062.1">
    <property type="nucleotide sequence ID" value="NZ_JACHGO010000007.1"/>
</dbReference>
<dbReference type="PROSITE" id="PS51208">
    <property type="entry name" value="AUTOTRANSPORTER"/>
    <property type="match status" value="1"/>
</dbReference>
<accession>A0A7W8C4K4</accession>
<organism evidence="2 3">
    <name type="scientific">Desulfovibrio intestinalis</name>
    <dbReference type="NCBI Taxonomy" id="58621"/>
    <lineage>
        <taxon>Bacteria</taxon>
        <taxon>Pseudomonadati</taxon>
        <taxon>Thermodesulfobacteriota</taxon>
        <taxon>Desulfovibrionia</taxon>
        <taxon>Desulfovibrionales</taxon>
        <taxon>Desulfovibrionaceae</taxon>
        <taxon>Desulfovibrio</taxon>
    </lineage>
</organism>
<sequence length="1194" mass="120611">MRFTQGALRMLVQRYRGILKKCHLLNALGGVVVSALLLGGGNMAFAAAPIVISDNHQVADGITEEYTTIDVNSGGILSIARNGKVVGTDATIGAGGRIISAKNLHIGTFGSGQANTGLRADSLTIGGSSGSLAEAQASHLSLNGAVTINQHGKLTLDSMNNDSASTWMNGKLTINGGMLDIASLSIAYDKLVGADTSGSLALTNNGQLVVRNTLAITEGSFTNTLGGAIKTGKLVMDAGESYTHDTANSLNIIGTAGGGAFFIGTNLTVKQGDVFLGSDATPSGSQTTTADVSVDGGLLQVGHGNWQAGDLAQTGGQVKVSGNGVLTVDSLNQTGGLLTVGGSGNTGKLVVDGSFANTTYSAGTAGVAVAGTGVLQAKYDDLITGTDFKDTTNQKAINIADGGTLLLDGYSGSGITVADFKALTDNILASGSNGTVQGITVTYNNETLQVVGDAHAALTTTVVDGSSGLSSGAATVGGVTGATTVSGNAALTLTGQASGNVLADNGVTLNGGILTLGNPVGGSTGGTLQGGIDASTGTNTINVVNGTHTVDGGITGNATTTVAVGGSANSGTLIATDISMNGGQINFDPPFAAAGDTSNASMGGLTFTSNTVDALMTVGQNSMVSLGSTDAEWLRTQVQRFQSDGKGLWGQDITAALALRTPQTLDATGGINVDGTWVTGGSAATANTARFADKSLLVVDAAGVGSSVALSGEAGGTSTLTVDSGAKLHIVGGQDGATVHVTGGFGASTKDAASWVGSNLTTSTALLSATGGTFDTANGEYSVTLKANAAASSFPLLSSSMGTLVDRMVVQAGVNPNSSNAGVRFISRAVSDNYIGTTDSRQTAATIEGAAQLAAVGAVQGSTLSAATAASGAVLNRTSMALPRADMSQAVAVRQDTDGSLSLDSGLSAGDGLKNGLGVWIMPLYQSNNVWGMKAENFKTGYNSNLGGIALGADYTINDMFRFGAAFNVGAGYAKSSGDFNSTDNRFNFWGVSLYGGWVYDNFGLSADVGYTGNYSKVEQDMPASMQMRDLKADVTSHAWNTGLKAEYKFNAGALDIIPHVGVRYLGLVTDGYDVKSGGTVFELDGNTQSIWTFPVGVSFAKAFETESGWQFKPQLDLGITPAAGDVKAKSKARIPGVDSQAEMKMQVVDYATFDGGLGFELGKGDFTLGLNYNLQASEHRTGHGVFGSLRYEF</sequence>
<dbReference type="EMBL" id="JACHGO010000007">
    <property type="protein sequence ID" value="MBB5144327.1"/>
    <property type="molecule type" value="Genomic_DNA"/>
</dbReference>
<dbReference type="Pfam" id="PF03797">
    <property type="entry name" value="Autotransporter"/>
    <property type="match status" value="1"/>
</dbReference>
<reference evidence="2 3" key="1">
    <citation type="submission" date="2020-08" db="EMBL/GenBank/DDBJ databases">
        <title>Genomic Encyclopedia of Type Strains, Phase IV (KMG-IV): sequencing the most valuable type-strain genomes for metagenomic binning, comparative biology and taxonomic classification.</title>
        <authorList>
            <person name="Goeker M."/>
        </authorList>
    </citation>
    <scope>NUCLEOTIDE SEQUENCE [LARGE SCALE GENOMIC DNA]</scope>
    <source>
        <strain evidence="2 3">DSM 11275</strain>
    </source>
</reference>
<dbReference type="Gene3D" id="2.40.128.130">
    <property type="entry name" value="Autotransporter beta-domain"/>
    <property type="match status" value="1"/>
</dbReference>
<proteinExistence type="predicted"/>
<evidence type="ECO:0000259" key="1">
    <source>
        <dbReference type="PROSITE" id="PS51208"/>
    </source>
</evidence>
<dbReference type="AlphaFoldDB" id="A0A7W8C4K4"/>
<comment type="caution">
    <text evidence="2">The sequence shown here is derived from an EMBL/GenBank/DDBJ whole genome shotgun (WGS) entry which is preliminary data.</text>
</comment>
<dbReference type="Proteomes" id="UP000539075">
    <property type="component" value="Unassembled WGS sequence"/>
</dbReference>
<keyword evidence="3" id="KW-1185">Reference proteome</keyword>